<dbReference type="PANTHER" id="PTHR33070">
    <property type="entry name" value="OS06G0725500 PROTEIN"/>
    <property type="match status" value="1"/>
</dbReference>
<keyword evidence="1" id="KW-1185">Reference proteome</keyword>
<organism evidence="1 2">
    <name type="scientific">Herrania umbratica</name>
    <dbReference type="NCBI Taxonomy" id="108875"/>
    <lineage>
        <taxon>Eukaryota</taxon>
        <taxon>Viridiplantae</taxon>
        <taxon>Streptophyta</taxon>
        <taxon>Embryophyta</taxon>
        <taxon>Tracheophyta</taxon>
        <taxon>Spermatophyta</taxon>
        <taxon>Magnoliopsida</taxon>
        <taxon>eudicotyledons</taxon>
        <taxon>Gunneridae</taxon>
        <taxon>Pentapetalae</taxon>
        <taxon>rosids</taxon>
        <taxon>malvids</taxon>
        <taxon>Malvales</taxon>
        <taxon>Malvaceae</taxon>
        <taxon>Byttnerioideae</taxon>
        <taxon>Herrania</taxon>
    </lineage>
</organism>
<protein>
    <submittedName>
        <fullName evidence="2">Uncharacterized protein LOC110417665</fullName>
    </submittedName>
</protein>
<dbReference type="AlphaFoldDB" id="A0A6J1AG29"/>
<sequence>MPGIAQQIARNIQQSRPLPSEDKMATRNFHHTRSNSFPLLSRPSPLVSQIDEHLNRLRASDATSASSSISHKLNGFRNLYDCVDKLLQQPFSQQALAQEQHNEWVDELLDGSLRLLDLCSTAKDVVLQTKGSTNELQSILRRTGEVELVSVVGNYLTSRKQVKKAIHKALGNLKGMQTKQIFSLSEDHETNAIVSMLREVEAVTSSMFEYLLSLISGPKPGSWSLVSKLLHHKRIACKGAAREANEFEKVDAALKSLAGQRMSKSENTMNVEMQNQLKDLELCIQDLEDGLECLFRCMIKARVSLLNILTP</sequence>
<evidence type="ECO:0000313" key="1">
    <source>
        <dbReference type="Proteomes" id="UP000504621"/>
    </source>
</evidence>
<proteinExistence type="predicted"/>
<dbReference type="GO" id="GO:0048364">
    <property type="term" value="P:root development"/>
    <property type="evidence" value="ECO:0007669"/>
    <property type="project" value="InterPro"/>
</dbReference>
<dbReference type="OrthoDB" id="995074at2759"/>
<evidence type="ECO:0000313" key="2">
    <source>
        <dbReference type="RefSeq" id="XP_021285795.1"/>
    </source>
</evidence>
<gene>
    <name evidence="2" type="primary">LOC110417665</name>
</gene>
<dbReference type="PANTHER" id="PTHR33070:SF129">
    <property type="entry name" value="DUF241 DOMAIN PROTEIN"/>
    <property type="match status" value="1"/>
</dbReference>
<reference evidence="2" key="1">
    <citation type="submission" date="2025-08" db="UniProtKB">
        <authorList>
            <consortium name="RefSeq"/>
        </authorList>
    </citation>
    <scope>IDENTIFICATION</scope>
    <source>
        <tissue evidence="2">Leaf</tissue>
    </source>
</reference>
<dbReference type="InterPro" id="IPR004320">
    <property type="entry name" value="BPS1_pln"/>
</dbReference>
<accession>A0A6J1AG29</accession>
<dbReference type="GeneID" id="110417665"/>
<dbReference type="Proteomes" id="UP000504621">
    <property type="component" value="Unplaced"/>
</dbReference>
<dbReference type="GO" id="GO:0048367">
    <property type="term" value="P:shoot system development"/>
    <property type="evidence" value="ECO:0007669"/>
    <property type="project" value="InterPro"/>
</dbReference>
<dbReference type="Pfam" id="PF03087">
    <property type="entry name" value="BPS1"/>
    <property type="match status" value="1"/>
</dbReference>
<dbReference type="RefSeq" id="XP_021285795.1">
    <property type="nucleotide sequence ID" value="XM_021430120.1"/>
</dbReference>
<name>A0A6J1AG29_9ROSI</name>